<dbReference type="STRING" id="1494.SAMN05216497_10187"/>
<evidence type="ECO:0000313" key="4">
    <source>
        <dbReference type="Proteomes" id="UP000198811"/>
    </source>
</evidence>
<organism evidence="1 6">
    <name type="scientific">Clostridium cochlearium</name>
    <dbReference type="NCBI Taxonomy" id="1494"/>
    <lineage>
        <taxon>Bacteria</taxon>
        <taxon>Bacillati</taxon>
        <taxon>Bacillota</taxon>
        <taxon>Clostridia</taxon>
        <taxon>Eubacteriales</taxon>
        <taxon>Clostridiaceae</taxon>
        <taxon>Clostridium</taxon>
    </lineage>
</organism>
<gene>
    <name evidence="1" type="ORF">HMJ28_04360</name>
    <name evidence="3" type="ORF">NCTC13028_01429</name>
    <name evidence="2" type="ORF">SAMN05216497_10187</name>
</gene>
<dbReference type="EMBL" id="JABFIF010000005">
    <property type="protein sequence ID" value="NOH15629.1"/>
    <property type="molecule type" value="Genomic_DNA"/>
</dbReference>
<dbReference type="EMBL" id="FNGL01000001">
    <property type="protein sequence ID" value="SDK81831.1"/>
    <property type="molecule type" value="Genomic_DNA"/>
</dbReference>
<reference evidence="3 5" key="2">
    <citation type="submission" date="2018-06" db="EMBL/GenBank/DDBJ databases">
        <authorList>
            <consortium name="Pathogen Informatics"/>
            <person name="Doyle S."/>
        </authorList>
    </citation>
    <scope>NUCLEOTIDE SEQUENCE [LARGE SCALE GENOMIC DNA]</scope>
    <source>
        <strain evidence="3 5">NCTC13028</strain>
    </source>
</reference>
<evidence type="ECO:0000313" key="5">
    <source>
        <dbReference type="Proteomes" id="UP000250223"/>
    </source>
</evidence>
<evidence type="ECO:0000313" key="1">
    <source>
        <dbReference type="EMBL" id="NOH15629.1"/>
    </source>
</evidence>
<dbReference type="Proteomes" id="UP000528432">
    <property type="component" value="Unassembled WGS sequence"/>
</dbReference>
<evidence type="ECO:0000313" key="3">
    <source>
        <dbReference type="EMBL" id="SQB34517.1"/>
    </source>
</evidence>
<dbReference type="GeneID" id="70576757"/>
<proteinExistence type="predicted"/>
<reference evidence="1 6" key="3">
    <citation type="submission" date="2020-05" db="EMBL/GenBank/DDBJ databases">
        <title>Draft genome sequence of Clostridium cochlearium strain AGROS13 isolated from a sheep dairy farm in New Zealand.</title>
        <authorList>
            <person name="Gupta T.B."/>
            <person name="Jauregui R."/>
            <person name="Risson A.N."/>
            <person name="Brightwell G."/>
            <person name="Maclean P."/>
        </authorList>
    </citation>
    <scope>NUCLEOTIDE SEQUENCE [LARGE SCALE GENOMIC DNA]</scope>
    <source>
        <strain evidence="1 6">AGROS13</strain>
    </source>
</reference>
<dbReference type="Proteomes" id="UP000198811">
    <property type="component" value="Unassembled WGS sequence"/>
</dbReference>
<accession>A0A239ZPX1</accession>
<reference evidence="2 4" key="1">
    <citation type="submission" date="2016-10" db="EMBL/GenBank/DDBJ databases">
        <authorList>
            <person name="Varghese N."/>
            <person name="Submissions S."/>
        </authorList>
    </citation>
    <scope>NUCLEOTIDE SEQUENCE [LARGE SCALE GENOMIC DNA]</scope>
    <source>
        <strain evidence="2 4">NLAE-zl-C224</strain>
    </source>
</reference>
<protein>
    <submittedName>
        <fullName evidence="1">Uncharacterized protein</fullName>
    </submittedName>
</protein>
<sequence length="134" mass="15554">MKKNRIKSCMIGESIFKIGDYTSIAQGWGIYKGKISLEECVNLKIKDMYFKETEDGQLPKFIAIVETNKNRTLEVNIEDLNDTRCSFENRKELEKIGYDFEKGAIYCKGYEDIDGYWKFFNIGLQGLEKTLCMA</sequence>
<dbReference type="RefSeq" id="WP_089862961.1">
    <property type="nucleotide sequence ID" value="NZ_CP173238.1"/>
</dbReference>
<dbReference type="EMBL" id="UAWC01000011">
    <property type="protein sequence ID" value="SQB34517.1"/>
    <property type="molecule type" value="Genomic_DNA"/>
</dbReference>
<evidence type="ECO:0000313" key="2">
    <source>
        <dbReference type="EMBL" id="SDK81831.1"/>
    </source>
</evidence>
<keyword evidence="4" id="KW-1185">Reference proteome</keyword>
<dbReference type="OrthoDB" id="1905247at2"/>
<evidence type="ECO:0000313" key="6">
    <source>
        <dbReference type="Proteomes" id="UP000528432"/>
    </source>
</evidence>
<name>A0A239ZPX1_CLOCO</name>
<dbReference type="AlphaFoldDB" id="A0A239ZPX1"/>
<dbReference type="Proteomes" id="UP000250223">
    <property type="component" value="Unassembled WGS sequence"/>
</dbReference>